<reference evidence="3 4" key="1">
    <citation type="journal article" date="2013" name="Antonie Van Leeuwenhoek">
        <title>Echinimonas agarilytica gen. nov., sp. nov., a new gammaproteobacterium isolated from the sea urchin Strongylocentrotus intermedius.</title>
        <authorList>
            <person name="Nedashkovskaya O.I."/>
            <person name="Stenkova A.M."/>
            <person name="Zhukova N.V."/>
            <person name="Van Trappen S."/>
            <person name="Lee J.S."/>
            <person name="Kim S.B."/>
        </authorList>
    </citation>
    <scope>NUCLEOTIDE SEQUENCE [LARGE SCALE GENOMIC DNA]</scope>
    <source>
        <strain evidence="3 4">KMM 6351</strain>
    </source>
</reference>
<dbReference type="AlphaFoldDB" id="A0AA41WAB6"/>
<proteinExistence type="predicted"/>
<dbReference type="EMBL" id="JAMQGP010000009">
    <property type="protein sequence ID" value="MCM2681227.1"/>
    <property type="molecule type" value="Genomic_DNA"/>
</dbReference>
<evidence type="ECO:0000259" key="1">
    <source>
        <dbReference type="Pfam" id="PF25964"/>
    </source>
</evidence>
<evidence type="ECO:0000259" key="2">
    <source>
        <dbReference type="Pfam" id="PF25965"/>
    </source>
</evidence>
<keyword evidence="4" id="KW-1185">Reference proteome</keyword>
<dbReference type="InterPro" id="IPR058834">
    <property type="entry name" value="Beta-barrel_ALG44"/>
</dbReference>
<feature type="domain" description="ALG44 barrel-sandwich hybrid" evidence="1">
    <location>
        <begin position="203"/>
        <end position="289"/>
    </location>
</feature>
<gene>
    <name evidence="3" type="ORF">NAF29_16385</name>
</gene>
<dbReference type="Proteomes" id="UP001165393">
    <property type="component" value="Unassembled WGS sequence"/>
</dbReference>
<feature type="domain" description="ALG44 beta-barrel" evidence="2">
    <location>
        <begin position="295"/>
        <end position="374"/>
    </location>
</feature>
<dbReference type="Gene3D" id="2.40.10.220">
    <property type="entry name" value="predicted glycosyltransferase like domains"/>
    <property type="match status" value="1"/>
</dbReference>
<sequence length="385" mass="41653">MSKPEVNLVHETEAQRRHARVKIPARITYTDKNGVAHALEVMDLSASGFSATIVGNELTNGSHYKGDLLFKLNSVEFRLPINFSVKYLVSGENKAGCEFSALGQEEISLLRLFISKYLAGDLTTTSDILTTVSRDNFTKSRKKGGNDALSGWRKVRALGATAAMACVGLMAFGYICTNLYQHYFVTHAITAMVDIEREPVLAPTNGYFELVANPAEAIQQGLPLATITSSVYEVVNRTNMGDLSAQELEQMLPSELNSLVKSPCDCQIVAANKRDREFATQGDVLFDLARVGTAPHIAAKFNYSDAKQLVKGKQVSLEFPGMKGTFSGTIATVMMSPDAERTNTVVATIIPEKTLPLDTLSQPVNVSIGHSSSFSVVSQATASEG</sequence>
<dbReference type="SUPFAM" id="SSF141371">
    <property type="entry name" value="PilZ domain-like"/>
    <property type="match status" value="1"/>
</dbReference>
<evidence type="ECO:0000313" key="3">
    <source>
        <dbReference type="EMBL" id="MCM2681227.1"/>
    </source>
</evidence>
<dbReference type="InterPro" id="IPR058835">
    <property type="entry name" value="BSH_ALG44"/>
</dbReference>
<name>A0AA41WAB6_9GAMM</name>
<dbReference type="Pfam" id="PF25964">
    <property type="entry name" value="BSH_ALG44"/>
    <property type="match status" value="1"/>
</dbReference>
<evidence type="ECO:0000313" key="4">
    <source>
        <dbReference type="Proteomes" id="UP001165393"/>
    </source>
</evidence>
<dbReference type="RefSeq" id="WP_251262710.1">
    <property type="nucleotide sequence ID" value="NZ_JAMQGP010000009.1"/>
</dbReference>
<dbReference type="Pfam" id="PF25965">
    <property type="entry name" value="Beta-barrel_ALG44"/>
    <property type="match status" value="1"/>
</dbReference>
<protein>
    <submittedName>
        <fullName evidence="3">PilZ domain-containing protein</fullName>
    </submittedName>
</protein>
<comment type="caution">
    <text evidence="3">The sequence shown here is derived from an EMBL/GenBank/DDBJ whole genome shotgun (WGS) entry which is preliminary data.</text>
</comment>
<organism evidence="3 4">
    <name type="scientific">Echinimonas agarilytica</name>
    <dbReference type="NCBI Taxonomy" id="1215918"/>
    <lineage>
        <taxon>Bacteria</taxon>
        <taxon>Pseudomonadati</taxon>
        <taxon>Pseudomonadota</taxon>
        <taxon>Gammaproteobacteria</taxon>
        <taxon>Alteromonadales</taxon>
        <taxon>Echinimonadaceae</taxon>
        <taxon>Echinimonas</taxon>
    </lineage>
</organism>
<accession>A0AA41WAB6</accession>